<feature type="domain" description="Histidine kinase/HSP90-like ATPase" evidence="11">
    <location>
        <begin position="317"/>
        <end position="404"/>
    </location>
</feature>
<gene>
    <name evidence="14" type="ORF">GCM10009801_20840</name>
</gene>
<dbReference type="EMBL" id="BAAAPE010000005">
    <property type="protein sequence ID" value="GAA2070245.1"/>
    <property type="molecule type" value="Genomic_DNA"/>
</dbReference>
<name>A0ABN2VRI7_9ACTN</name>
<dbReference type="InterPro" id="IPR055558">
    <property type="entry name" value="DUF7134"/>
</dbReference>
<dbReference type="Gene3D" id="1.20.5.1930">
    <property type="match status" value="1"/>
</dbReference>
<keyword evidence="9" id="KW-0175">Coiled coil</keyword>
<dbReference type="Gene3D" id="3.30.565.10">
    <property type="entry name" value="Histidine kinase-like ATPase, C-terminal domain"/>
    <property type="match status" value="1"/>
</dbReference>
<evidence type="ECO:0000256" key="6">
    <source>
        <dbReference type="ARBA" id="ARBA00022777"/>
    </source>
</evidence>
<dbReference type="InterPro" id="IPR003594">
    <property type="entry name" value="HATPase_dom"/>
</dbReference>
<keyword evidence="3" id="KW-0597">Phosphoprotein</keyword>
<reference evidence="14 15" key="1">
    <citation type="journal article" date="2019" name="Int. J. Syst. Evol. Microbiol.">
        <title>The Global Catalogue of Microorganisms (GCM) 10K type strain sequencing project: providing services to taxonomists for standard genome sequencing and annotation.</title>
        <authorList>
            <consortium name="The Broad Institute Genomics Platform"/>
            <consortium name="The Broad Institute Genome Sequencing Center for Infectious Disease"/>
            <person name="Wu L."/>
            <person name="Ma J."/>
        </authorList>
    </citation>
    <scope>NUCLEOTIDE SEQUENCE [LARGE SCALE GENOMIC DNA]</scope>
    <source>
        <strain evidence="14 15">JCM 15478</strain>
    </source>
</reference>
<dbReference type="PANTHER" id="PTHR24421:SF10">
    <property type="entry name" value="NITRATE_NITRITE SENSOR PROTEIN NARQ"/>
    <property type="match status" value="1"/>
</dbReference>
<proteinExistence type="predicted"/>
<keyword evidence="4" id="KW-0808">Transferase</keyword>
<dbReference type="PANTHER" id="PTHR24421">
    <property type="entry name" value="NITRATE/NITRITE SENSOR PROTEIN NARX-RELATED"/>
    <property type="match status" value="1"/>
</dbReference>
<dbReference type="SUPFAM" id="SSF55874">
    <property type="entry name" value="ATPase domain of HSP90 chaperone/DNA topoisomerase II/histidine kinase"/>
    <property type="match status" value="1"/>
</dbReference>
<sequence length="417" mass="43327">MTTFENLLGGPRERVRGLPPRVVDLLVVAVVGVLTASDAAVNDPGYRQADRFTWLLLAVSLLALAARRAWPVAAAAVTGAACAGWALYGHIGELLNLPFIVALYTVAVGGSRWRTLVTGLAASLGSGAVAFAVGQDVANPQGLPVLEMLWPLVPLLLGTVVRTRRLLLHEYAARAARAEEEREREAERRVHAERVRIARELHDIVAHTVAAMTVQAGVALDALDVKPEVSRRAMRQVRESGKEAVRELRSTVTVLRGSGSGSYGEGGDGSEGEPRGAAPGLGELPALVGRFTGSGIAVTLTREGPEEGLSPVTGLTAYRIVQEALTNVVRHSGARHAEVSTARSGDALTVEVVDDGDGPPAGPALPGGFGLVGIRERAAAAGGSVAHGPAPGGGFRVSARLPVRATDHGLVGEGRRA</sequence>
<evidence type="ECO:0000256" key="10">
    <source>
        <dbReference type="SAM" id="MobiDB-lite"/>
    </source>
</evidence>
<feature type="region of interest" description="Disordered" evidence="10">
    <location>
        <begin position="256"/>
        <end position="278"/>
    </location>
</feature>
<evidence type="ECO:0000259" key="13">
    <source>
        <dbReference type="Pfam" id="PF23539"/>
    </source>
</evidence>
<feature type="domain" description="Signal transduction histidine kinase subgroup 3 dimerisation and phosphoacceptor" evidence="12">
    <location>
        <begin position="193"/>
        <end position="257"/>
    </location>
</feature>
<dbReference type="EC" id="2.7.13.3" evidence="2"/>
<evidence type="ECO:0000256" key="2">
    <source>
        <dbReference type="ARBA" id="ARBA00012438"/>
    </source>
</evidence>
<evidence type="ECO:0000256" key="5">
    <source>
        <dbReference type="ARBA" id="ARBA00022741"/>
    </source>
</evidence>
<feature type="coiled-coil region" evidence="9">
    <location>
        <begin position="168"/>
        <end position="195"/>
    </location>
</feature>
<feature type="domain" description="DUF7134" evidence="13">
    <location>
        <begin position="20"/>
        <end position="165"/>
    </location>
</feature>
<accession>A0ABN2VRI7</accession>
<comment type="catalytic activity">
    <reaction evidence="1">
        <text>ATP + protein L-histidine = ADP + protein N-phospho-L-histidine.</text>
        <dbReference type="EC" id="2.7.13.3"/>
    </reaction>
</comment>
<evidence type="ECO:0000256" key="8">
    <source>
        <dbReference type="ARBA" id="ARBA00023012"/>
    </source>
</evidence>
<evidence type="ECO:0000313" key="15">
    <source>
        <dbReference type="Proteomes" id="UP001500016"/>
    </source>
</evidence>
<evidence type="ECO:0000256" key="9">
    <source>
        <dbReference type="SAM" id="Coils"/>
    </source>
</evidence>
<evidence type="ECO:0000256" key="4">
    <source>
        <dbReference type="ARBA" id="ARBA00022679"/>
    </source>
</evidence>
<comment type="caution">
    <text evidence="14">The sequence shown here is derived from an EMBL/GenBank/DDBJ whole genome shotgun (WGS) entry which is preliminary data.</text>
</comment>
<dbReference type="InterPro" id="IPR011712">
    <property type="entry name" value="Sig_transdc_His_kin_sub3_dim/P"/>
</dbReference>
<evidence type="ECO:0000259" key="11">
    <source>
        <dbReference type="Pfam" id="PF02518"/>
    </source>
</evidence>
<dbReference type="Pfam" id="PF02518">
    <property type="entry name" value="HATPase_c"/>
    <property type="match status" value="1"/>
</dbReference>
<evidence type="ECO:0000259" key="12">
    <source>
        <dbReference type="Pfam" id="PF07730"/>
    </source>
</evidence>
<evidence type="ECO:0000313" key="14">
    <source>
        <dbReference type="EMBL" id="GAA2070245.1"/>
    </source>
</evidence>
<evidence type="ECO:0000256" key="1">
    <source>
        <dbReference type="ARBA" id="ARBA00000085"/>
    </source>
</evidence>
<keyword evidence="5" id="KW-0547">Nucleotide-binding</keyword>
<dbReference type="Pfam" id="PF23539">
    <property type="entry name" value="DUF7134"/>
    <property type="match status" value="1"/>
</dbReference>
<keyword evidence="8" id="KW-0902">Two-component regulatory system</keyword>
<keyword evidence="7" id="KW-0067">ATP-binding</keyword>
<feature type="compositionally biased region" description="Gly residues" evidence="10">
    <location>
        <begin position="258"/>
        <end position="269"/>
    </location>
</feature>
<evidence type="ECO:0000256" key="3">
    <source>
        <dbReference type="ARBA" id="ARBA00022553"/>
    </source>
</evidence>
<organism evidence="14 15">
    <name type="scientific">Streptomyces albiaxialis</name>
    <dbReference type="NCBI Taxonomy" id="329523"/>
    <lineage>
        <taxon>Bacteria</taxon>
        <taxon>Bacillati</taxon>
        <taxon>Actinomycetota</taxon>
        <taxon>Actinomycetes</taxon>
        <taxon>Kitasatosporales</taxon>
        <taxon>Streptomycetaceae</taxon>
        <taxon>Streptomyces</taxon>
    </lineage>
</organism>
<evidence type="ECO:0000256" key="7">
    <source>
        <dbReference type="ARBA" id="ARBA00022840"/>
    </source>
</evidence>
<keyword evidence="6" id="KW-0418">Kinase</keyword>
<dbReference type="InterPro" id="IPR050482">
    <property type="entry name" value="Sensor_HK_TwoCompSys"/>
</dbReference>
<protein>
    <recommendedName>
        <fullName evidence="2">histidine kinase</fullName>
        <ecNumber evidence="2">2.7.13.3</ecNumber>
    </recommendedName>
</protein>
<dbReference type="CDD" id="cd16917">
    <property type="entry name" value="HATPase_UhpB-NarQ-NarX-like"/>
    <property type="match status" value="1"/>
</dbReference>
<dbReference type="Pfam" id="PF07730">
    <property type="entry name" value="HisKA_3"/>
    <property type="match status" value="1"/>
</dbReference>
<keyword evidence="15" id="KW-1185">Reference proteome</keyword>
<dbReference type="InterPro" id="IPR036890">
    <property type="entry name" value="HATPase_C_sf"/>
</dbReference>
<dbReference type="Proteomes" id="UP001500016">
    <property type="component" value="Unassembled WGS sequence"/>
</dbReference>
<dbReference type="RefSeq" id="WP_344526366.1">
    <property type="nucleotide sequence ID" value="NZ_BAAAPE010000005.1"/>
</dbReference>